<dbReference type="Proteomes" id="UP000662888">
    <property type="component" value="Chromosome"/>
</dbReference>
<dbReference type="RefSeq" id="WP_206092404.1">
    <property type="nucleotide sequence ID" value="NZ_CP065053.1"/>
</dbReference>
<keyword evidence="2" id="KW-1185">Reference proteome</keyword>
<accession>A0AA49ABT0</accession>
<reference evidence="1 2" key="1">
    <citation type="submission" date="2020-11" db="EMBL/GenBank/DDBJ databases">
        <authorList>
            <person name="Sun Q."/>
        </authorList>
    </citation>
    <scope>NUCLEOTIDE SEQUENCE [LARGE SCALE GENOMIC DNA]</scope>
    <source>
        <strain evidence="1 2">P8398</strain>
    </source>
</reference>
<gene>
    <name evidence="1" type="ORF">IV454_16465</name>
</gene>
<sequence length="86" mass="9477">MSKNYAVVLSPGVRDLFPASMIALLKQSDGFDYFLASKVEPNGTLYEMTIEHTLPNGKLGSLQLHIQHSYISYVLATADLKSIGFI</sequence>
<proteinExistence type="predicted"/>
<evidence type="ECO:0000313" key="2">
    <source>
        <dbReference type="Proteomes" id="UP000662888"/>
    </source>
</evidence>
<protein>
    <submittedName>
        <fullName evidence="1">Uncharacterized protein</fullName>
    </submittedName>
</protein>
<name>A0AA49ABT0_9BURK</name>
<dbReference type="EMBL" id="CP065053">
    <property type="protein sequence ID" value="QPI52940.1"/>
    <property type="molecule type" value="Genomic_DNA"/>
</dbReference>
<organism evidence="1 2">
    <name type="scientific">Massilia antarctica</name>
    <dbReference type="NCBI Taxonomy" id="2765360"/>
    <lineage>
        <taxon>Bacteria</taxon>
        <taxon>Pseudomonadati</taxon>
        <taxon>Pseudomonadota</taxon>
        <taxon>Betaproteobacteria</taxon>
        <taxon>Burkholderiales</taxon>
        <taxon>Oxalobacteraceae</taxon>
        <taxon>Telluria group</taxon>
        <taxon>Massilia</taxon>
    </lineage>
</organism>
<evidence type="ECO:0000313" key="1">
    <source>
        <dbReference type="EMBL" id="QPI52940.1"/>
    </source>
</evidence>